<accession>A0A251QEL2</accession>
<keyword evidence="1" id="KW-1133">Transmembrane helix</keyword>
<dbReference type="EMBL" id="CM007652">
    <property type="protein sequence ID" value="ONI22286.1"/>
    <property type="molecule type" value="Genomic_DNA"/>
</dbReference>
<evidence type="ECO:0000256" key="1">
    <source>
        <dbReference type="SAM" id="Phobius"/>
    </source>
</evidence>
<dbReference type="AlphaFoldDB" id="A0A251QEL2"/>
<dbReference type="Gramene" id="ONI22286">
    <property type="protein sequence ID" value="ONI22286"/>
    <property type="gene ID" value="PRUPE_2G118800"/>
</dbReference>
<protein>
    <submittedName>
        <fullName evidence="2">Uncharacterized protein</fullName>
    </submittedName>
</protein>
<evidence type="ECO:0000313" key="3">
    <source>
        <dbReference type="Proteomes" id="UP000006882"/>
    </source>
</evidence>
<proteinExistence type="predicted"/>
<gene>
    <name evidence="2" type="ORF">PRUPE_2G118800</name>
</gene>
<dbReference type="Proteomes" id="UP000006882">
    <property type="component" value="Chromosome G2"/>
</dbReference>
<reference evidence="2 3" key="1">
    <citation type="journal article" date="2013" name="Nat. Genet.">
        <title>The high-quality draft genome of peach (Prunus persica) identifies unique patterns of genetic diversity, domestication and genome evolution.</title>
        <authorList>
            <consortium name="International Peach Genome Initiative"/>
            <person name="Verde I."/>
            <person name="Abbott A.G."/>
            <person name="Scalabrin S."/>
            <person name="Jung S."/>
            <person name="Shu S."/>
            <person name="Marroni F."/>
            <person name="Zhebentyayeva T."/>
            <person name="Dettori M.T."/>
            <person name="Grimwood J."/>
            <person name="Cattonaro F."/>
            <person name="Zuccolo A."/>
            <person name="Rossini L."/>
            <person name="Jenkins J."/>
            <person name="Vendramin E."/>
            <person name="Meisel L.A."/>
            <person name="Decroocq V."/>
            <person name="Sosinski B."/>
            <person name="Prochnik S."/>
            <person name="Mitros T."/>
            <person name="Policriti A."/>
            <person name="Cipriani G."/>
            <person name="Dondini L."/>
            <person name="Ficklin S."/>
            <person name="Goodstein D.M."/>
            <person name="Xuan P."/>
            <person name="Del Fabbro C."/>
            <person name="Aramini V."/>
            <person name="Copetti D."/>
            <person name="Gonzalez S."/>
            <person name="Horner D.S."/>
            <person name="Falchi R."/>
            <person name="Lucas S."/>
            <person name="Mica E."/>
            <person name="Maldonado J."/>
            <person name="Lazzari B."/>
            <person name="Bielenberg D."/>
            <person name="Pirona R."/>
            <person name="Miculan M."/>
            <person name="Barakat A."/>
            <person name="Testolin R."/>
            <person name="Stella A."/>
            <person name="Tartarini S."/>
            <person name="Tonutti P."/>
            <person name="Arus P."/>
            <person name="Orellana A."/>
            <person name="Wells C."/>
            <person name="Main D."/>
            <person name="Vizzotto G."/>
            <person name="Silva H."/>
            <person name="Salamini F."/>
            <person name="Schmutz J."/>
            <person name="Morgante M."/>
            <person name="Rokhsar D.S."/>
        </authorList>
    </citation>
    <scope>NUCLEOTIDE SEQUENCE [LARGE SCALE GENOMIC DNA]</scope>
    <source>
        <strain evidence="3">cv. Nemared</strain>
    </source>
</reference>
<sequence length="83" mass="9741">MLTKRFKDSVLLLAMVLKNLFFTCPLSFFWIQSKSTCSSKEGIDGFLAFDCLKYSHAVALLGRKYDVQFMFETFCIWNSIWYV</sequence>
<name>A0A251QEL2_PRUPE</name>
<organism evidence="2 3">
    <name type="scientific">Prunus persica</name>
    <name type="common">Peach</name>
    <name type="synonym">Amygdalus persica</name>
    <dbReference type="NCBI Taxonomy" id="3760"/>
    <lineage>
        <taxon>Eukaryota</taxon>
        <taxon>Viridiplantae</taxon>
        <taxon>Streptophyta</taxon>
        <taxon>Embryophyta</taxon>
        <taxon>Tracheophyta</taxon>
        <taxon>Spermatophyta</taxon>
        <taxon>Magnoliopsida</taxon>
        <taxon>eudicotyledons</taxon>
        <taxon>Gunneridae</taxon>
        <taxon>Pentapetalae</taxon>
        <taxon>rosids</taxon>
        <taxon>fabids</taxon>
        <taxon>Rosales</taxon>
        <taxon>Rosaceae</taxon>
        <taxon>Amygdaloideae</taxon>
        <taxon>Amygdaleae</taxon>
        <taxon>Prunus</taxon>
    </lineage>
</organism>
<keyword evidence="3" id="KW-1185">Reference proteome</keyword>
<feature type="transmembrane region" description="Helical" evidence="1">
    <location>
        <begin position="12"/>
        <end position="31"/>
    </location>
</feature>
<keyword evidence="1" id="KW-0472">Membrane</keyword>
<evidence type="ECO:0000313" key="2">
    <source>
        <dbReference type="EMBL" id="ONI22286.1"/>
    </source>
</evidence>
<keyword evidence="1" id="KW-0812">Transmembrane</keyword>